<dbReference type="SUPFAM" id="SSF52540">
    <property type="entry name" value="P-loop containing nucleoside triphosphate hydrolases"/>
    <property type="match status" value="1"/>
</dbReference>
<reference evidence="1 2" key="1">
    <citation type="submission" date="2019-09" db="EMBL/GenBank/DDBJ databases">
        <authorList>
            <person name="Criscuolo A."/>
        </authorList>
    </citation>
    <scope>NUCLEOTIDE SEQUENCE [LARGE SCALE GENOMIC DNA]</scope>
    <source>
        <strain evidence="2">3(2)</strain>
    </source>
</reference>
<dbReference type="EMBL" id="CABVOU010000030">
    <property type="protein sequence ID" value="VVZ95525.1"/>
    <property type="molecule type" value="Genomic_DNA"/>
</dbReference>
<dbReference type="Proteomes" id="UP000326725">
    <property type="component" value="Unassembled WGS sequence"/>
</dbReference>
<keyword evidence="2" id="KW-1185">Reference proteome</keyword>
<evidence type="ECO:0000313" key="2">
    <source>
        <dbReference type="Proteomes" id="UP000326725"/>
    </source>
</evidence>
<accession>A0A5K1I268</accession>
<protein>
    <recommendedName>
        <fullName evidence="3">Sulfotransferase family protein</fullName>
    </recommendedName>
</protein>
<name>A0A5K1I268_9GAMM</name>
<gene>
    <name evidence="1" type="ORF">HALO32_01596</name>
</gene>
<evidence type="ECO:0008006" key="3">
    <source>
        <dbReference type="Google" id="ProtNLM"/>
    </source>
</evidence>
<dbReference type="RefSeq" id="WP_151443269.1">
    <property type="nucleotide sequence ID" value="NZ_CABVOU010000030.1"/>
</dbReference>
<proteinExistence type="predicted"/>
<sequence>MKIKAILTTLVESPEYYWEDNPRQMEKLRKRVDKAIEKLGLTPGELVDEVIFLSELRLKAKAKTIFLSNIGSSGSHLFQACIARAWPSIPLGEIYLPKKLIQDVEPLSKDEKNLVCEAYLLLHDYTYSERYNTTAFLINTLHHPKLSNFRRWSANYRSALILRNPVDIVVSRTFRKNDYKSYLGKDGCSDKEYLAVNVEKVDSFLRSASDFNYNVTIKFEDLVKIKDGVIDSLQELTGSPIPKEALRQSVVSAIGDGNATNKFSGEIKKVPDELIFEIRSHLDWCCVKYGYVE</sequence>
<dbReference type="InterPro" id="IPR027417">
    <property type="entry name" value="P-loop_NTPase"/>
</dbReference>
<dbReference type="Gene3D" id="3.40.50.300">
    <property type="entry name" value="P-loop containing nucleotide triphosphate hydrolases"/>
    <property type="match status" value="1"/>
</dbReference>
<evidence type="ECO:0000313" key="1">
    <source>
        <dbReference type="EMBL" id="VVZ95525.1"/>
    </source>
</evidence>
<organism evidence="1 2">
    <name type="scientific">Halomonas lysinitropha</name>
    <dbReference type="NCBI Taxonomy" id="2607506"/>
    <lineage>
        <taxon>Bacteria</taxon>
        <taxon>Pseudomonadati</taxon>
        <taxon>Pseudomonadota</taxon>
        <taxon>Gammaproteobacteria</taxon>
        <taxon>Oceanospirillales</taxon>
        <taxon>Halomonadaceae</taxon>
        <taxon>Halomonas</taxon>
    </lineage>
</organism>
<dbReference type="AlphaFoldDB" id="A0A5K1I268"/>